<comment type="catalytic activity">
    <reaction evidence="5">
        <text>L-arginyl-[protein] + S-adenosyl-L-methionine = N(omega)-methyl-L-arginyl-[protein] + S-adenosyl-L-homocysteine + H(+)</text>
        <dbReference type="Rhea" id="RHEA:48100"/>
        <dbReference type="Rhea" id="RHEA-COMP:10532"/>
        <dbReference type="Rhea" id="RHEA-COMP:11990"/>
        <dbReference type="ChEBI" id="CHEBI:15378"/>
        <dbReference type="ChEBI" id="CHEBI:29965"/>
        <dbReference type="ChEBI" id="CHEBI:57856"/>
        <dbReference type="ChEBI" id="CHEBI:59789"/>
        <dbReference type="ChEBI" id="CHEBI:65280"/>
    </reaction>
    <physiologicalReaction direction="left-to-right" evidence="5">
        <dbReference type="Rhea" id="RHEA:48101"/>
    </physiologicalReaction>
</comment>
<gene>
    <name evidence="9" type="ORF">FNF29_05954</name>
</gene>
<evidence type="ECO:0000313" key="10">
    <source>
        <dbReference type="Proteomes" id="UP000323011"/>
    </source>
</evidence>
<evidence type="ECO:0000259" key="8">
    <source>
        <dbReference type="Pfam" id="PF22528"/>
    </source>
</evidence>
<dbReference type="SUPFAM" id="SSF57667">
    <property type="entry name" value="beta-beta-alpha zinc fingers"/>
    <property type="match status" value="1"/>
</dbReference>
<dbReference type="GO" id="GO:0042054">
    <property type="term" value="F:histone methyltransferase activity"/>
    <property type="evidence" value="ECO:0007669"/>
    <property type="project" value="TreeGrafter"/>
</dbReference>
<dbReference type="PANTHER" id="PTHR11006">
    <property type="entry name" value="PROTEIN ARGININE N-METHYLTRANSFERASE"/>
    <property type="match status" value="1"/>
</dbReference>
<dbReference type="SUPFAM" id="SSF53335">
    <property type="entry name" value="S-adenosyl-L-methionine-dependent methyltransferases"/>
    <property type="match status" value="1"/>
</dbReference>
<keyword evidence="10" id="KW-1185">Reference proteome</keyword>
<dbReference type="GO" id="GO:0035242">
    <property type="term" value="F:protein-arginine omega-N asymmetric methyltransferase activity"/>
    <property type="evidence" value="ECO:0007669"/>
    <property type="project" value="UniProtKB-EC"/>
</dbReference>
<dbReference type="OMA" id="YSHFAIH"/>
<feature type="region of interest" description="Disordered" evidence="7">
    <location>
        <begin position="123"/>
        <end position="151"/>
    </location>
</feature>
<feature type="compositionally biased region" description="Low complexity" evidence="7">
    <location>
        <begin position="138"/>
        <end position="151"/>
    </location>
</feature>
<organism evidence="9 10">
    <name type="scientific">Cafeteria roenbergensis</name>
    <name type="common">Marine flagellate</name>
    <dbReference type="NCBI Taxonomy" id="33653"/>
    <lineage>
        <taxon>Eukaryota</taxon>
        <taxon>Sar</taxon>
        <taxon>Stramenopiles</taxon>
        <taxon>Bigyra</taxon>
        <taxon>Opalozoa</taxon>
        <taxon>Bicosoecida</taxon>
        <taxon>Cafeteriaceae</taxon>
        <taxon>Cafeteria</taxon>
    </lineage>
</organism>
<evidence type="ECO:0000256" key="1">
    <source>
        <dbReference type="ARBA" id="ARBA00022603"/>
    </source>
</evidence>
<reference evidence="9 10" key="1">
    <citation type="submission" date="2019-07" db="EMBL/GenBank/DDBJ databases">
        <title>Genomes of Cafeteria roenbergensis.</title>
        <authorList>
            <person name="Fischer M.G."/>
            <person name="Hackl T."/>
            <person name="Roman M."/>
        </authorList>
    </citation>
    <scope>NUCLEOTIDE SEQUENCE [LARGE SCALE GENOMIC DNA]</scope>
    <source>
        <strain evidence="9 10">BVI</strain>
    </source>
</reference>
<dbReference type="Pfam" id="PF22528">
    <property type="entry name" value="PRMT_C"/>
    <property type="match status" value="1"/>
</dbReference>
<evidence type="ECO:0000256" key="2">
    <source>
        <dbReference type="ARBA" id="ARBA00022679"/>
    </source>
</evidence>
<dbReference type="Gene3D" id="2.70.160.11">
    <property type="entry name" value="Hnrnp arginine n-methyltransferase1"/>
    <property type="match status" value="1"/>
</dbReference>
<dbReference type="CDD" id="cd02440">
    <property type="entry name" value="AdoMet_MTases"/>
    <property type="match status" value="1"/>
</dbReference>
<evidence type="ECO:0000256" key="3">
    <source>
        <dbReference type="ARBA" id="ARBA00022691"/>
    </source>
</evidence>
<comment type="catalytic activity">
    <reaction evidence="4">
        <text>L-arginyl-[protein] + 2 S-adenosyl-L-methionine = N(omega),N(omega)-dimethyl-L-arginyl-[protein] + 2 S-adenosyl-L-homocysteine + 2 H(+)</text>
        <dbReference type="Rhea" id="RHEA:48096"/>
        <dbReference type="Rhea" id="RHEA-COMP:10532"/>
        <dbReference type="Rhea" id="RHEA-COMP:11991"/>
        <dbReference type="ChEBI" id="CHEBI:15378"/>
        <dbReference type="ChEBI" id="CHEBI:29965"/>
        <dbReference type="ChEBI" id="CHEBI:57856"/>
        <dbReference type="ChEBI" id="CHEBI:59789"/>
        <dbReference type="ChEBI" id="CHEBI:61897"/>
        <dbReference type="EC" id="2.1.1.319"/>
    </reaction>
    <physiologicalReaction direction="left-to-right" evidence="4">
        <dbReference type="Rhea" id="RHEA:48097"/>
    </physiologicalReaction>
</comment>
<dbReference type="InterPro" id="IPR055135">
    <property type="entry name" value="PRMT_dom"/>
</dbReference>
<dbReference type="EMBL" id="VLTN01000043">
    <property type="protein sequence ID" value="KAA0149401.1"/>
    <property type="molecule type" value="Genomic_DNA"/>
</dbReference>
<feature type="domain" description="Protein arginine N-methyltransferase" evidence="8">
    <location>
        <begin position="394"/>
        <end position="587"/>
    </location>
</feature>
<proteinExistence type="predicted"/>
<dbReference type="InterPro" id="IPR029063">
    <property type="entry name" value="SAM-dependent_MTases_sf"/>
</dbReference>
<protein>
    <recommendedName>
        <fullName evidence="8">Protein arginine N-methyltransferase domain-containing protein</fullName>
    </recommendedName>
</protein>
<feature type="compositionally biased region" description="Acidic residues" evidence="7">
    <location>
        <begin position="123"/>
        <end position="134"/>
    </location>
</feature>
<comment type="caution">
    <text evidence="9">The sequence shown here is derived from an EMBL/GenBank/DDBJ whole genome shotgun (WGS) entry which is preliminary data.</text>
</comment>
<dbReference type="PROSITE" id="PS51678">
    <property type="entry name" value="SAM_MT_PRMT"/>
    <property type="match status" value="1"/>
</dbReference>
<name>A0A5A8CC71_CAFRO</name>
<keyword evidence="1 6" id="KW-0489">Methyltransferase</keyword>
<dbReference type="InterPro" id="IPR036236">
    <property type="entry name" value="Znf_C2H2_sf"/>
</dbReference>
<evidence type="ECO:0000256" key="5">
    <source>
        <dbReference type="ARBA" id="ARBA00049303"/>
    </source>
</evidence>
<evidence type="ECO:0000313" key="9">
    <source>
        <dbReference type="EMBL" id="KAA0149401.1"/>
    </source>
</evidence>
<evidence type="ECO:0000256" key="6">
    <source>
        <dbReference type="PROSITE-ProRule" id="PRU01015"/>
    </source>
</evidence>
<dbReference type="InterPro" id="IPR025799">
    <property type="entry name" value="Arg_MeTrfase"/>
</dbReference>
<dbReference type="Gene3D" id="3.40.50.150">
    <property type="entry name" value="Vaccinia Virus protein VP39"/>
    <property type="match status" value="1"/>
</dbReference>
<dbReference type="PANTHER" id="PTHR11006:SF4">
    <property type="entry name" value="PROTEIN ARGININE N-METHYLTRANSFERASE 7"/>
    <property type="match status" value="1"/>
</dbReference>
<dbReference type="AlphaFoldDB" id="A0A5A8CC71"/>
<evidence type="ECO:0000256" key="7">
    <source>
        <dbReference type="SAM" id="MobiDB-lite"/>
    </source>
</evidence>
<feature type="compositionally biased region" description="Low complexity" evidence="7">
    <location>
        <begin position="200"/>
        <end position="225"/>
    </location>
</feature>
<dbReference type="Proteomes" id="UP000323011">
    <property type="component" value="Unassembled WGS sequence"/>
</dbReference>
<accession>A0A5A8CC71</accession>
<keyword evidence="2 6" id="KW-0808">Transferase</keyword>
<evidence type="ECO:0000256" key="4">
    <source>
        <dbReference type="ARBA" id="ARBA00047384"/>
    </source>
</evidence>
<keyword evidence="3 6" id="KW-0949">S-adenosyl-L-methionine</keyword>
<feature type="region of interest" description="Disordered" evidence="7">
    <location>
        <begin position="193"/>
        <end position="233"/>
    </location>
</feature>
<dbReference type="GO" id="GO:0032259">
    <property type="term" value="P:methylation"/>
    <property type="evidence" value="ECO:0007669"/>
    <property type="project" value="UniProtKB-KW"/>
</dbReference>
<sequence length="614" mass="63169">MACDAASEDGSFCDWEEADNSDALISAFGPATHDTVAEWWGELEEKCGTDLRGLMAARSMGFHDKVRLVNFCRATLAPAATGGDPAALAAATAALEDEATWSSEALLAPVLRDDAVLRRLQEEDDDWSDDEDEAAQPAAAAEGSGAAGAGAASAASAGGAAAGSGEGMVSVPASLLAALQRAAALNRRLLEEAGEEEPGKAGSIAAGAAGAGTAPPAASAGAAPGVLTTGQRPGGVSEGGYFGGYAETEIHVEMLQDAPRTRAYQRALQLTVESLGAGCSVVDVGAGTGILSLFAARAGARASAIEASPLAHQAMATAVRNGLEEKEGAGAGGWVRVLRRRAEEVAPADLPGAARCDAIVSEWMGYALLFEDMLPAVLRARDELLRPGGCLLPDRATISVAAVSDRRAWRRTAGFWRDAWGFKMSHLDTKERSASVQVISPASLCTEPAVMSDLDLLTCNAGADLEPAATVRLTVLPGTEAQRAAQLAPVAAAGETEPAPTSEAGKLHGIALWFSVGFEGRRLGEGAPLGTSPLPEVVVLDTAPHVTPTHWQQAVFWLDEPLTLADATAADGTICCRIRLARDEAANRCYTAHIVVEAAEAGAPALVDAVWKVQ</sequence>